<evidence type="ECO:0000259" key="1">
    <source>
        <dbReference type="PROSITE" id="PS50097"/>
    </source>
</evidence>
<protein>
    <recommendedName>
        <fullName evidence="1">BTB domain-containing protein</fullName>
    </recommendedName>
</protein>
<dbReference type="InterPro" id="IPR000210">
    <property type="entry name" value="BTB/POZ_dom"/>
</dbReference>
<keyword evidence="3" id="KW-1185">Reference proteome</keyword>
<accession>A0ABQ9EDB2</accession>
<gene>
    <name evidence="2" type="ORF">KUTeg_020544</name>
</gene>
<dbReference type="PROSITE" id="PS50097">
    <property type="entry name" value="BTB"/>
    <property type="match status" value="1"/>
</dbReference>
<comment type="caution">
    <text evidence="2">The sequence shown here is derived from an EMBL/GenBank/DDBJ whole genome shotgun (WGS) entry which is preliminary data.</text>
</comment>
<dbReference type="Proteomes" id="UP001217089">
    <property type="component" value="Unassembled WGS sequence"/>
</dbReference>
<evidence type="ECO:0000313" key="3">
    <source>
        <dbReference type="Proteomes" id="UP001217089"/>
    </source>
</evidence>
<feature type="domain" description="BTB" evidence="1">
    <location>
        <begin position="23"/>
        <end position="122"/>
    </location>
</feature>
<dbReference type="Gene3D" id="3.30.710.10">
    <property type="entry name" value="Potassium Channel Kv1.1, Chain A"/>
    <property type="match status" value="1"/>
</dbReference>
<organism evidence="2 3">
    <name type="scientific">Tegillarca granosa</name>
    <name type="common">Malaysian cockle</name>
    <name type="synonym">Anadara granosa</name>
    <dbReference type="NCBI Taxonomy" id="220873"/>
    <lineage>
        <taxon>Eukaryota</taxon>
        <taxon>Metazoa</taxon>
        <taxon>Spiralia</taxon>
        <taxon>Lophotrochozoa</taxon>
        <taxon>Mollusca</taxon>
        <taxon>Bivalvia</taxon>
        <taxon>Autobranchia</taxon>
        <taxon>Pteriomorphia</taxon>
        <taxon>Arcoida</taxon>
        <taxon>Arcoidea</taxon>
        <taxon>Arcidae</taxon>
        <taxon>Tegillarca</taxon>
    </lineage>
</organism>
<dbReference type="InterPro" id="IPR011333">
    <property type="entry name" value="SKP1/BTB/POZ_sf"/>
</dbReference>
<reference evidence="2 3" key="1">
    <citation type="submission" date="2022-12" db="EMBL/GenBank/DDBJ databases">
        <title>Chromosome-level genome of Tegillarca granosa.</title>
        <authorList>
            <person name="Kim J."/>
        </authorList>
    </citation>
    <scope>NUCLEOTIDE SEQUENCE [LARGE SCALE GENOMIC DNA]</scope>
    <source>
        <strain evidence="2">Teg-2019</strain>
        <tissue evidence="2">Adductor muscle</tissue>
    </source>
</reference>
<sequence length="166" mass="19240">MLFKDRQGLTEDLKYVISVPELCDVTFLVGQDRLPVYGVRAVLATRSRMFYQMILAKQGEMKSNVQKKSLIQRTARKIYKFLSNNDSIQRQSDFIPKVTIVIEDFDARVFERVIRMMNAAQVFEFQELGEACWDFALNCLKPETLIPLLTSAKKYSHFRGTGLLMQ</sequence>
<dbReference type="Pfam" id="PF00651">
    <property type="entry name" value="BTB"/>
    <property type="match status" value="1"/>
</dbReference>
<dbReference type="EMBL" id="JARBDR010000918">
    <property type="protein sequence ID" value="KAJ8301557.1"/>
    <property type="molecule type" value="Genomic_DNA"/>
</dbReference>
<evidence type="ECO:0000313" key="2">
    <source>
        <dbReference type="EMBL" id="KAJ8301557.1"/>
    </source>
</evidence>
<dbReference type="SUPFAM" id="SSF54695">
    <property type="entry name" value="POZ domain"/>
    <property type="match status" value="1"/>
</dbReference>
<proteinExistence type="predicted"/>
<feature type="non-terminal residue" evidence="2">
    <location>
        <position position="166"/>
    </location>
</feature>
<name>A0ABQ9EDB2_TEGGR</name>